<dbReference type="KEGG" id="tva:4769368"/>
<dbReference type="EMBL" id="DS113319">
    <property type="protein sequence ID" value="EAY11414.1"/>
    <property type="molecule type" value="Genomic_DNA"/>
</dbReference>
<feature type="domain" description="Protein kinase" evidence="5">
    <location>
        <begin position="19"/>
        <end position="265"/>
    </location>
</feature>
<dbReference type="PANTHER" id="PTHR24362:SF309">
    <property type="entry name" value="PROTEIN KINASE DOMAIN-CONTAINING PROTEIN"/>
    <property type="match status" value="1"/>
</dbReference>
<feature type="binding site" evidence="3">
    <location>
        <position position="48"/>
    </location>
    <ligand>
        <name>ATP</name>
        <dbReference type="ChEBI" id="CHEBI:30616"/>
    </ligand>
</feature>
<dbReference type="RefSeq" id="XP_001323637.1">
    <property type="nucleotide sequence ID" value="XM_001323602.1"/>
</dbReference>
<dbReference type="InParanoid" id="A2E7C1"/>
<dbReference type="SMART" id="SM00220">
    <property type="entry name" value="S_TKc"/>
    <property type="match status" value="1"/>
</dbReference>
<dbReference type="OrthoDB" id="4062651at2759"/>
<dbReference type="InterPro" id="IPR008271">
    <property type="entry name" value="Ser/Thr_kinase_AS"/>
</dbReference>
<dbReference type="FunCoup" id="A2E7C1">
    <property type="interactions" value="26"/>
</dbReference>
<dbReference type="PROSITE" id="PS50011">
    <property type="entry name" value="PROTEIN_KINASE_DOM"/>
    <property type="match status" value="1"/>
</dbReference>
<evidence type="ECO:0000259" key="5">
    <source>
        <dbReference type="PROSITE" id="PS50011"/>
    </source>
</evidence>
<dbReference type="Pfam" id="PF00069">
    <property type="entry name" value="Pkinase"/>
    <property type="match status" value="1"/>
</dbReference>
<comment type="similarity">
    <text evidence="4">Belongs to the protein kinase superfamily.</text>
</comment>
<reference evidence="6" key="2">
    <citation type="journal article" date="2007" name="Science">
        <title>Draft genome sequence of the sexually transmitted pathogen Trichomonas vaginalis.</title>
        <authorList>
            <person name="Carlton J.M."/>
            <person name="Hirt R.P."/>
            <person name="Silva J.C."/>
            <person name="Delcher A.L."/>
            <person name="Schatz M."/>
            <person name="Zhao Q."/>
            <person name="Wortman J.R."/>
            <person name="Bidwell S.L."/>
            <person name="Alsmark U.C.M."/>
            <person name="Besteiro S."/>
            <person name="Sicheritz-Ponten T."/>
            <person name="Noel C.J."/>
            <person name="Dacks J.B."/>
            <person name="Foster P.G."/>
            <person name="Simillion C."/>
            <person name="Van de Peer Y."/>
            <person name="Miranda-Saavedra D."/>
            <person name="Barton G.J."/>
            <person name="Westrop G.D."/>
            <person name="Mueller S."/>
            <person name="Dessi D."/>
            <person name="Fiori P.L."/>
            <person name="Ren Q."/>
            <person name="Paulsen I."/>
            <person name="Zhang H."/>
            <person name="Bastida-Corcuera F.D."/>
            <person name="Simoes-Barbosa A."/>
            <person name="Brown M.T."/>
            <person name="Hayes R.D."/>
            <person name="Mukherjee M."/>
            <person name="Okumura C.Y."/>
            <person name="Schneider R."/>
            <person name="Smith A.J."/>
            <person name="Vanacova S."/>
            <person name="Villalvazo M."/>
            <person name="Haas B.J."/>
            <person name="Pertea M."/>
            <person name="Feldblyum T.V."/>
            <person name="Utterback T.R."/>
            <person name="Shu C.L."/>
            <person name="Osoegawa K."/>
            <person name="de Jong P.J."/>
            <person name="Hrdy I."/>
            <person name="Horvathova L."/>
            <person name="Zubacova Z."/>
            <person name="Dolezal P."/>
            <person name="Malik S.B."/>
            <person name="Logsdon J.M. Jr."/>
            <person name="Henze K."/>
            <person name="Gupta A."/>
            <person name="Wang C.C."/>
            <person name="Dunne R.L."/>
            <person name="Upcroft J.A."/>
            <person name="Upcroft P."/>
            <person name="White O."/>
            <person name="Salzberg S.L."/>
            <person name="Tang P."/>
            <person name="Chiu C.-H."/>
            <person name="Lee Y.-S."/>
            <person name="Embley T.M."/>
            <person name="Coombs G.H."/>
            <person name="Mottram J.C."/>
            <person name="Tachezy J."/>
            <person name="Fraser-Liggett C.M."/>
            <person name="Johnson P.J."/>
        </authorList>
    </citation>
    <scope>NUCLEOTIDE SEQUENCE [LARGE SCALE GENOMIC DNA]</scope>
    <source>
        <strain evidence="6">G3</strain>
    </source>
</reference>
<dbReference type="Proteomes" id="UP000001542">
    <property type="component" value="Unassembled WGS sequence"/>
</dbReference>
<dbReference type="VEuPathDB" id="TrichDB:TVAG_418510"/>
<keyword evidence="1 3" id="KW-0547">Nucleotide-binding</keyword>
<evidence type="ECO:0000256" key="1">
    <source>
        <dbReference type="ARBA" id="ARBA00022741"/>
    </source>
</evidence>
<keyword evidence="2 3" id="KW-0067">ATP-binding</keyword>
<sequence>MVSVLEKDKINKTLHDHDYKALDFIGEGAYGKCLRVYSLKYYQTFVCKVISQVRSFNNEINSLASMSHPNIIKLYDHFTEYNKCFLILEDCENGDIINYLRNNNVSNQELIRICYEIINVIEYIHSQGLCHLDIKPSNIIVDKNGRVKLADFGFSQSFDNLCNCDRIGTRLYRAPEVFEDKPFDPFKADIWSMGITLYYIVFGTFPFHDYKEWINRLTLGVSSLRIPKFICDELNTVLEMSINVRPFMRKPMTEIKDVFSKCPSLANVYSQINHNNSCACGGLRNTFFSKGVTSILPHKNIRVQLSIPILRKK</sequence>
<dbReference type="eggNOG" id="KOG0592">
    <property type="taxonomic scope" value="Eukaryota"/>
</dbReference>
<dbReference type="STRING" id="5722.A2E7C1"/>
<dbReference type="PROSITE" id="PS00107">
    <property type="entry name" value="PROTEIN_KINASE_ATP"/>
    <property type="match status" value="1"/>
</dbReference>
<dbReference type="GO" id="GO:0005524">
    <property type="term" value="F:ATP binding"/>
    <property type="evidence" value="ECO:0007669"/>
    <property type="project" value="UniProtKB-UniRule"/>
</dbReference>
<dbReference type="PANTHER" id="PTHR24362">
    <property type="entry name" value="SERINE/THREONINE-PROTEIN KINASE NEK"/>
    <property type="match status" value="1"/>
</dbReference>
<evidence type="ECO:0000313" key="6">
    <source>
        <dbReference type="EMBL" id="EAY11414.1"/>
    </source>
</evidence>
<dbReference type="SUPFAM" id="SSF56112">
    <property type="entry name" value="Protein kinase-like (PK-like)"/>
    <property type="match status" value="1"/>
</dbReference>
<protein>
    <submittedName>
        <fullName evidence="6">CAMK family protein kinase</fullName>
    </submittedName>
</protein>
<keyword evidence="4" id="KW-0723">Serine/threonine-protein kinase</keyword>
<keyword evidence="7" id="KW-1185">Reference proteome</keyword>
<evidence type="ECO:0000256" key="3">
    <source>
        <dbReference type="PROSITE-ProRule" id="PRU10141"/>
    </source>
</evidence>
<keyword evidence="6" id="KW-0418">Kinase</keyword>
<dbReference type="AlphaFoldDB" id="A2E7C1"/>
<dbReference type="InterPro" id="IPR000719">
    <property type="entry name" value="Prot_kinase_dom"/>
</dbReference>
<gene>
    <name evidence="6" type="ORF">TVAG_418510</name>
</gene>
<dbReference type="GO" id="GO:0004674">
    <property type="term" value="F:protein serine/threonine kinase activity"/>
    <property type="evidence" value="ECO:0007669"/>
    <property type="project" value="UniProtKB-KW"/>
</dbReference>
<keyword evidence="6" id="KW-0808">Transferase</keyword>
<dbReference type="PROSITE" id="PS00108">
    <property type="entry name" value="PROTEIN_KINASE_ST"/>
    <property type="match status" value="1"/>
</dbReference>
<evidence type="ECO:0000256" key="2">
    <source>
        <dbReference type="ARBA" id="ARBA00022840"/>
    </source>
</evidence>
<dbReference type="VEuPathDB" id="TrichDB:TVAGG3_0831570"/>
<dbReference type="Gene3D" id="1.10.510.10">
    <property type="entry name" value="Transferase(Phosphotransferase) domain 1"/>
    <property type="match status" value="1"/>
</dbReference>
<proteinExistence type="inferred from homology"/>
<dbReference type="InterPro" id="IPR011009">
    <property type="entry name" value="Kinase-like_dom_sf"/>
</dbReference>
<reference evidence="6" key="1">
    <citation type="submission" date="2006-10" db="EMBL/GenBank/DDBJ databases">
        <authorList>
            <person name="Amadeo P."/>
            <person name="Zhao Q."/>
            <person name="Wortman J."/>
            <person name="Fraser-Liggett C."/>
            <person name="Carlton J."/>
        </authorList>
    </citation>
    <scope>NUCLEOTIDE SEQUENCE</scope>
    <source>
        <strain evidence="6">G3</strain>
    </source>
</reference>
<dbReference type="SMR" id="A2E7C1"/>
<evidence type="ECO:0000313" key="7">
    <source>
        <dbReference type="Proteomes" id="UP000001542"/>
    </source>
</evidence>
<evidence type="ECO:0000256" key="4">
    <source>
        <dbReference type="RuleBase" id="RU000304"/>
    </source>
</evidence>
<accession>A2E7C1</accession>
<dbReference type="InterPro" id="IPR017441">
    <property type="entry name" value="Protein_kinase_ATP_BS"/>
</dbReference>
<organism evidence="6 7">
    <name type="scientific">Trichomonas vaginalis (strain ATCC PRA-98 / G3)</name>
    <dbReference type="NCBI Taxonomy" id="412133"/>
    <lineage>
        <taxon>Eukaryota</taxon>
        <taxon>Metamonada</taxon>
        <taxon>Parabasalia</taxon>
        <taxon>Trichomonadida</taxon>
        <taxon>Trichomonadidae</taxon>
        <taxon>Trichomonas</taxon>
    </lineage>
</organism>
<name>A2E7C1_TRIV3</name>